<dbReference type="RefSeq" id="WP_116178974.1">
    <property type="nucleotide sequence ID" value="NZ_CP144375.1"/>
</dbReference>
<evidence type="ECO:0000313" key="3">
    <source>
        <dbReference type="Proteomes" id="UP000256269"/>
    </source>
</evidence>
<dbReference type="AlphaFoldDB" id="A0A3E0H641"/>
<feature type="chain" id="PRO_5039450681" description="Ig-like domain-containing protein" evidence="1">
    <location>
        <begin position="20"/>
        <end position="470"/>
    </location>
</feature>
<gene>
    <name evidence="2" type="ORF">BCF44_114135</name>
</gene>
<proteinExistence type="predicted"/>
<accession>A0A3E0H641</accession>
<reference evidence="2 3" key="1">
    <citation type="submission" date="2018-08" db="EMBL/GenBank/DDBJ databases">
        <title>Genomic Encyclopedia of Archaeal and Bacterial Type Strains, Phase II (KMG-II): from individual species to whole genera.</title>
        <authorList>
            <person name="Goeker M."/>
        </authorList>
    </citation>
    <scope>NUCLEOTIDE SEQUENCE [LARGE SCALE GENOMIC DNA]</scope>
    <source>
        <strain evidence="2 3">DSM 45791</strain>
    </source>
</reference>
<evidence type="ECO:0000313" key="2">
    <source>
        <dbReference type="EMBL" id="REH38110.1"/>
    </source>
</evidence>
<evidence type="ECO:0000256" key="1">
    <source>
        <dbReference type="SAM" id="SignalP"/>
    </source>
</evidence>
<dbReference type="EMBL" id="QUNO01000014">
    <property type="protein sequence ID" value="REH38110.1"/>
    <property type="molecule type" value="Genomic_DNA"/>
</dbReference>
<organism evidence="2 3">
    <name type="scientific">Kutzneria buriramensis</name>
    <dbReference type="NCBI Taxonomy" id="1045776"/>
    <lineage>
        <taxon>Bacteria</taxon>
        <taxon>Bacillati</taxon>
        <taxon>Actinomycetota</taxon>
        <taxon>Actinomycetes</taxon>
        <taxon>Pseudonocardiales</taxon>
        <taxon>Pseudonocardiaceae</taxon>
        <taxon>Kutzneria</taxon>
    </lineage>
</organism>
<keyword evidence="1" id="KW-0732">Signal</keyword>
<dbReference type="Proteomes" id="UP000256269">
    <property type="component" value="Unassembled WGS sequence"/>
</dbReference>
<feature type="signal peptide" evidence="1">
    <location>
        <begin position="1"/>
        <end position="19"/>
    </location>
</feature>
<sequence length="470" mass="50309">MLHMRALLGALVLTASVIAAPAAAAATAIDVTLTNDGTTTEVTTTDPTQTVNVHFDAAGGQHVILFCDTTSDSSVLRTWLYDKKNQRVLADSWTGCSRRVMPEPAMDEQAIEHDGPYKLVLAPNNGQPFTVRLSYRAFDDVHTHVALDGSPVTFAPTAKGQDALLTFDGKAGDRVRVTCESPVAGRGVTGALVDARGAIVPNEASPQTWGWCQHGDLFNYTPTLPADGTYSVLLDNSWMTDLGATVTLSRTLPTVTVAAPTDGTPFTLTTTGPGQNAKATFTLGANEHALITCEQRGDTPQWTPTLLFAPPTQYVPAESRVCRHAPSAEGRIVMDSEWKWTSGPHTFEIDPRDGATDSFDLRIFKVRDPFTVVRFFDHPLSVTTTQTAQNARFGFYAYQGDRVSATCQLASGTARTTVYGPSGTVVATGTCATALMAVTTMPETGSYTAVVDWPGLDTNTVTVDFHAEKP</sequence>
<keyword evidence="3" id="KW-1185">Reference proteome</keyword>
<evidence type="ECO:0008006" key="4">
    <source>
        <dbReference type="Google" id="ProtNLM"/>
    </source>
</evidence>
<dbReference type="OrthoDB" id="574668at2"/>
<protein>
    <recommendedName>
        <fullName evidence="4">Ig-like domain-containing protein</fullName>
    </recommendedName>
</protein>
<comment type="caution">
    <text evidence="2">The sequence shown here is derived from an EMBL/GenBank/DDBJ whole genome shotgun (WGS) entry which is preliminary data.</text>
</comment>
<name>A0A3E0H641_9PSEU</name>